<gene>
    <name evidence="1" type="ORF">PGQ11_012595</name>
</gene>
<accession>A0ABR2I3K3</accession>
<evidence type="ECO:0000313" key="2">
    <source>
        <dbReference type="Proteomes" id="UP001390339"/>
    </source>
</evidence>
<sequence>MAVAVLMVPGSYAWPPQGSCWYNGECIANDTWYSIRGRAVHEPCLDPNTENIHYGECKYWTNAIGGIFVGTCQDLENGALGCV</sequence>
<proteinExistence type="predicted"/>
<evidence type="ECO:0000313" key="1">
    <source>
        <dbReference type="EMBL" id="KAK8856683.1"/>
    </source>
</evidence>
<organism evidence="1 2">
    <name type="scientific">Apiospora arundinis</name>
    <dbReference type="NCBI Taxonomy" id="335852"/>
    <lineage>
        <taxon>Eukaryota</taxon>
        <taxon>Fungi</taxon>
        <taxon>Dikarya</taxon>
        <taxon>Ascomycota</taxon>
        <taxon>Pezizomycotina</taxon>
        <taxon>Sordariomycetes</taxon>
        <taxon>Xylariomycetidae</taxon>
        <taxon>Amphisphaeriales</taxon>
        <taxon>Apiosporaceae</taxon>
        <taxon>Apiospora</taxon>
    </lineage>
</organism>
<keyword evidence="2" id="KW-1185">Reference proteome</keyword>
<comment type="caution">
    <text evidence="1">The sequence shown here is derived from an EMBL/GenBank/DDBJ whole genome shotgun (WGS) entry which is preliminary data.</text>
</comment>
<evidence type="ECO:0008006" key="3">
    <source>
        <dbReference type="Google" id="ProtNLM"/>
    </source>
</evidence>
<protein>
    <recommendedName>
        <fullName evidence="3">Secreted protein</fullName>
    </recommendedName>
</protein>
<reference evidence="1 2" key="1">
    <citation type="journal article" date="2024" name="IMA Fungus">
        <title>Apiospora arundinis, a panoply of carbohydrate-active enzymes and secondary metabolites.</title>
        <authorList>
            <person name="Sorensen T."/>
            <person name="Petersen C."/>
            <person name="Muurmann A.T."/>
            <person name="Christiansen J.V."/>
            <person name="Brundto M.L."/>
            <person name="Overgaard C.K."/>
            <person name="Boysen A.T."/>
            <person name="Wollenberg R.D."/>
            <person name="Larsen T.O."/>
            <person name="Sorensen J.L."/>
            <person name="Nielsen K.L."/>
            <person name="Sondergaard T.E."/>
        </authorList>
    </citation>
    <scope>NUCLEOTIDE SEQUENCE [LARGE SCALE GENOMIC DNA]</scope>
    <source>
        <strain evidence="1 2">AAU 773</strain>
    </source>
</reference>
<name>A0ABR2I3K3_9PEZI</name>
<dbReference type="Proteomes" id="UP001390339">
    <property type="component" value="Unassembled WGS sequence"/>
</dbReference>
<dbReference type="EMBL" id="JAPCWZ010000007">
    <property type="protein sequence ID" value="KAK8856683.1"/>
    <property type="molecule type" value="Genomic_DNA"/>
</dbReference>